<reference evidence="1" key="1">
    <citation type="journal article" date="2021" name="Proc. Natl. Acad. Sci. U.S.A.">
        <title>A Catalog of Tens of Thousands of Viruses from Human Metagenomes Reveals Hidden Associations with Chronic Diseases.</title>
        <authorList>
            <person name="Tisza M.J."/>
            <person name="Buck C.B."/>
        </authorList>
    </citation>
    <scope>NUCLEOTIDE SEQUENCE</scope>
    <source>
        <strain evidence="1">CttFh17</strain>
    </source>
</reference>
<accession>A0A8S5NIQ1</accession>
<organism evidence="1">
    <name type="scientific">Siphoviridae sp. cttFh17</name>
    <dbReference type="NCBI Taxonomy" id="2826491"/>
    <lineage>
        <taxon>Viruses</taxon>
        <taxon>Duplodnaviria</taxon>
        <taxon>Heunggongvirae</taxon>
        <taxon>Uroviricota</taxon>
        <taxon>Caudoviricetes</taxon>
    </lineage>
</organism>
<protein>
    <submittedName>
        <fullName evidence="1">Uncharacterized protein</fullName>
    </submittedName>
</protein>
<proteinExistence type="predicted"/>
<name>A0A8S5NIQ1_9CAUD</name>
<dbReference type="EMBL" id="BK015176">
    <property type="protein sequence ID" value="DAD94553.1"/>
    <property type="molecule type" value="Genomic_DNA"/>
</dbReference>
<sequence length="44" mass="5361">MNPDYEQAKRMALENVVQKKNRKAVYDFQCRHAGKHCNRKRNRK</sequence>
<evidence type="ECO:0000313" key="1">
    <source>
        <dbReference type="EMBL" id="DAD94553.1"/>
    </source>
</evidence>